<evidence type="ECO:0000256" key="1">
    <source>
        <dbReference type="SAM" id="Phobius"/>
    </source>
</evidence>
<feature type="transmembrane region" description="Helical" evidence="1">
    <location>
        <begin position="67"/>
        <end position="87"/>
    </location>
</feature>
<gene>
    <name evidence="2" type="ORF">V5O48_010395</name>
</gene>
<name>A0ABR3F8W5_9AGAR</name>
<organism evidence="2 3">
    <name type="scientific">Marasmius crinis-equi</name>
    <dbReference type="NCBI Taxonomy" id="585013"/>
    <lineage>
        <taxon>Eukaryota</taxon>
        <taxon>Fungi</taxon>
        <taxon>Dikarya</taxon>
        <taxon>Basidiomycota</taxon>
        <taxon>Agaricomycotina</taxon>
        <taxon>Agaricomycetes</taxon>
        <taxon>Agaricomycetidae</taxon>
        <taxon>Agaricales</taxon>
        <taxon>Marasmiineae</taxon>
        <taxon>Marasmiaceae</taxon>
        <taxon>Marasmius</taxon>
    </lineage>
</organism>
<keyword evidence="1" id="KW-0472">Membrane</keyword>
<sequence length="211" mass="23398">MLQMRLYALYSLNRKVLAMMVATFIVTSTASAIIMGVVLSHITAASVNMPFVQGMSTCVPLNISPKFYTFWIPILAFETFLFCLALIRRYQTLQTSGSAFQPGKELVGVLIRDSVVYFSAMLAVCLTTSLLWSADLGLLDIPIGWTIAISCVLGNRAILNFRRTLVSQKQTTRISLSNERLTHLSNSSTFNNIYAMVKIPANAYVPTSKQH</sequence>
<evidence type="ECO:0000313" key="3">
    <source>
        <dbReference type="Proteomes" id="UP001465976"/>
    </source>
</evidence>
<protein>
    <submittedName>
        <fullName evidence="2">Uncharacterized protein</fullName>
    </submittedName>
</protein>
<feature type="transmembrane region" description="Helical" evidence="1">
    <location>
        <begin position="114"/>
        <end position="132"/>
    </location>
</feature>
<dbReference type="EMBL" id="JBAHYK010000748">
    <property type="protein sequence ID" value="KAL0571563.1"/>
    <property type="molecule type" value="Genomic_DNA"/>
</dbReference>
<keyword evidence="3" id="KW-1185">Reference proteome</keyword>
<accession>A0ABR3F8W5</accession>
<dbReference type="Proteomes" id="UP001465976">
    <property type="component" value="Unassembled WGS sequence"/>
</dbReference>
<feature type="transmembrane region" description="Helical" evidence="1">
    <location>
        <begin position="21"/>
        <end position="47"/>
    </location>
</feature>
<keyword evidence="1" id="KW-0812">Transmembrane</keyword>
<proteinExistence type="predicted"/>
<feature type="transmembrane region" description="Helical" evidence="1">
    <location>
        <begin position="138"/>
        <end position="159"/>
    </location>
</feature>
<evidence type="ECO:0000313" key="2">
    <source>
        <dbReference type="EMBL" id="KAL0571563.1"/>
    </source>
</evidence>
<comment type="caution">
    <text evidence="2">The sequence shown here is derived from an EMBL/GenBank/DDBJ whole genome shotgun (WGS) entry which is preliminary data.</text>
</comment>
<reference evidence="2 3" key="1">
    <citation type="submission" date="2024-02" db="EMBL/GenBank/DDBJ databases">
        <title>A draft genome for the cacao thread blight pathogen Marasmius crinis-equi.</title>
        <authorList>
            <person name="Cohen S.P."/>
            <person name="Baruah I.K."/>
            <person name="Amoako-Attah I."/>
            <person name="Bukari Y."/>
            <person name="Meinhardt L.W."/>
            <person name="Bailey B.A."/>
        </authorList>
    </citation>
    <scope>NUCLEOTIDE SEQUENCE [LARGE SCALE GENOMIC DNA]</scope>
    <source>
        <strain evidence="2 3">GH-76</strain>
    </source>
</reference>
<keyword evidence="1" id="KW-1133">Transmembrane helix</keyword>